<dbReference type="EMBL" id="JPUO02000248">
    <property type="protein sequence ID" value="OQP71330.1"/>
    <property type="molecule type" value="Genomic_DNA"/>
</dbReference>
<protein>
    <submittedName>
        <fullName evidence="1">Uncharacterized protein</fullName>
    </submittedName>
</protein>
<sequence length="73" mass="8104">MRRPSVAAAQVDELARYWLLPRPLEPCNDLRVVLCSPAAQELLGVVVARVRKAARRWAMKAAVSGWAQSTSMQ</sequence>
<reference evidence="1 2" key="2">
    <citation type="journal article" date="2017" name="Plant Pathol.">
        <title>Pathogenicity and virulence gene content of Xanthomonas strains infecting Araceae, formerly known as Xanthomonas axonopodis pv. dieffenbachiae.</title>
        <authorList>
            <person name="Constantin E.C."/>
            <person name="Haegeman A."/>
            <person name="Van Vaerenbergh J."/>
            <person name="Baeyen S."/>
            <person name="Van Malderghem C."/>
            <person name="Maes M."/>
            <person name="Cottyn B."/>
        </authorList>
    </citation>
    <scope>NUCLEOTIDE SEQUENCE [LARGE SCALE GENOMIC DNA]</scope>
    <source>
        <strain evidence="2">LMG9055</strain>
    </source>
</reference>
<reference evidence="1 2" key="1">
    <citation type="journal article" date="2016" name="Plant Pathol.">
        <title>Genetic characterization of strains named as Xanthomonas axonopodis pv. dieffenbachiae leads to a taxonomic revision of the X. axonopodis species complex.</title>
        <authorList>
            <person name="Constantin E.C."/>
            <person name="Cleenwerck I."/>
            <person name="Maes M."/>
            <person name="Baeyen S."/>
            <person name="Van Malderghem C."/>
            <person name="De Vos P."/>
            <person name="Cottyn B."/>
        </authorList>
    </citation>
    <scope>NUCLEOTIDE SEQUENCE [LARGE SCALE GENOMIC DNA]</scope>
    <source>
        <strain evidence="2">LMG9055</strain>
    </source>
</reference>
<evidence type="ECO:0000313" key="1">
    <source>
        <dbReference type="EMBL" id="OQP71330.1"/>
    </source>
</evidence>
<dbReference type="Proteomes" id="UP000050343">
    <property type="component" value="Unassembled WGS sequence"/>
</dbReference>
<proteinExistence type="predicted"/>
<gene>
    <name evidence="1" type="ORF">IA54_015550</name>
</gene>
<organism evidence="1 2">
    <name type="scientific">Xanthomonas phaseoli pv. syngonii LMG 9055</name>
    <dbReference type="NCBI Taxonomy" id="1437878"/>
    <lineage>
        <taxon>Bacteria</taxon>
        <taxon>Pseudomonadati</taxon>
        <taxon>Pseudomonadota</taxon>
        <taxon>Gammaproteobacteria</taxon>
        <taxon>Lysobacterales</taxon>
        <taxon>Lysobacteraceae</taxon>
        <taxon>Xanthomonas</taxon>
    </lineage>
</organism>
<accession>A0A1V9GL12</accession>
<dbReference type="AlphaFoldDB" id="A0A1V9GL12"/>
<evidence type="ECO:0000313" key="2">
    <source>
        <dbReference type="Proteomes" id="UP000050343"/>
    </source>
</evidence>
<name>A0A1V9GL12_9XANT</name>
<comment type="caution">
    <text evidence="1">The sequence shown here is derived from an EMBL/GenBank/DDBJ whole genome shotgun (WGS) entry which is preliminary data.</text>
</comment>